<dbReference type="GO" id="GO:0046872">
    <property type="term" value="F:metal ion binding"/>
    <property type="evidence" value="ECO:0007669"/>
    <property type="project" value="UniProtKB-KW"/>
</dbReference>
<dbReference type="PROSITE" id="PS00088">
    <property type="entry name" value="SOD_MN"/>
    <property type="match status" value="1"/>
</dbReference>
<dbReference type="GO" id="GO:0004784">
    <property type="term" value="F:superoxide dismutase activity"/>
    <property type="evidence" value="ECO:0007669"/>
    <property type="project" value="UniProtKB-EC"/>
</dbReference>
<dbReference type="STRING" id="482461.SAMN05216244_0272"/>
<evidence type="ECO:0000256" key="3">
    <source>
        <dbReference type="ARBA" id="ARBA00022723"/>
    </source>
</evidence>
<evidence type="ECO:0000259" key="6">
    <source>
        <dbReference type="Pfam" id="PF02777"/>
    </source>
</evidence>
<proteinExistence type="inferred from homology"/>
<dbReference type="PANTHER" id="PTHR11404">
    <property type="entry name" value="SUPEROXIDE DISMUTASE 2"/>
    <property type="match status" value="1"/>
</dbReference>
<dbReference type="Proteomes" id="UP000182347">
    <property type="component" value="Unassembled WGS sequence"/>
</dbReference>
<dbReference type="Pfam" id="PF00081">
    <property type="entry name" value="Sod_Fe_N"/>
    <property type="match status" value="1"/>
</dbReference>
<gene>
    <name evidence="7" type="ORF">SAMN05216244_0272</name>
</gene>
<organism evidence="7 8">
    <name type="scientific">Sediminibacillus halophilus</name>
    <dbReference type="NCBI Taxonomy" id="482461"/>
    <lineage>
        <taxon>Bacteria</taxon>
        <taxon>Bacillati</taxon>
        <taxon>Bacillota</taxon>
        <taxon>Bacilli</taxon>
        <taxon>Bacillales</taxon>
        <taxon>Bacillaceae</taxon>
        <taxon>Sediminibacillus</taxon>
    </lineage>
</organism>
<dbReference type="SUPFAM" id="SSF54719">
    <property type="entry name" value="Fe,Mn superoxide dismutase (SOD), C-terminal domain"/>
    <property type="match status" value="1"/>
</dbReference>
<evidence type="ECO:0000313" key="7">
    <source>
        <dbReference type="EMBL" id="SDL64844.1"/>
    </source>
</evidence>
<dbReference type="Gene3D" id="1.10.287.990">
    <property type="entry name" value="Fe,Mn superoxide dismutase (SOD) domain"/>
    <property type="match status" value="1"/>
</dbReference>
<evidence type="ECO:0000256" key="4">
    <source>
        <dbReference type="ARBA" id="ARBA00023002"/>
    </source>
</evidence>
<dbReference type="InterPro" id="IPR036314">
    <property type="entry name" value="SOD_C_sf"/>
</dbReference>
<dbReference type="InterPro" id="IPR019831">
    <property type="entry name" value="Mn/Fe_SOD_N"/>
</dbReference>
<dbReference type="InterPro" id="IPR019833">
    <property type="entry name" value="Mn/Fe_SOD_BS"/>
</dbReference>
<feature type="domain" description="Manganese/iron superoxide dismutase C-terminal" evidence="6">
    <location>
        <begin position="180"/>
        <end position="282"/>
    </location>
</feature>
<dbReference type="OrthoDB" id="9803125at2"/>
<comment type="similarity">
    <text evidence="1">Belongs to the iron/manganese superoxide dismutase family.</text>
</comment>
<name>A0A1G9LSU2_9BACI</name>
<evidence type="ECO:0000256" key="2">
    <source>
        <dbReference type="ARBA" id="ARBA00012682"/>
    </source>
</evidence>
<feature type="domain" description="Manganese/iron superoxide dismutase N-terminal" evidence="5">
    <location>
        <begin position="95"/>
        <end position="173"/>
    </location>
</feature>
<protein>
    <recommendedName>
        <fullName evidence="2">superoxide dismutase</fullName>
        <ecNumber evidence="2">1.15.1.1</ecNumber>
    </recommendedName>
</protein>
<evidence type="ECO:0000313" key="8">
    <source>
        <dbReference type="Proteomes" id="UP000182347"/>
    </source>
</evidence>
<dbReference type="InterPro" id="IPR050265">
    <property type="entry name" value="Fe/Mn_Superoxide_Dismutase"/>
</dbReference>
<dbReference type="Pfam" id="PF02777">
    <property type="entry name" value="Sod_Fe_C"/>
    <property type="match status" value="1"/>
</dbReference>
<dbReference type="EC" id="1.15.1.1" evidence="2"/>
<dbReference type="InterPro" id="IPR019832">
    <property type="entry name" value="Mn/Fe_SOD_C"/>
</dbReference>
<keyword evidence="8" id="KW-1185">Reference proteome</keyword>
<accession>A0A1G9LSU2</accession>
<keyword evidence="3" id="KW-0479">Metal-binding</keyword>
<dbReference type="RefSeq" id="WP_074597085.1">
    <property type="nucleotide sequence ID" value="NZ_FNHF01000001.1"/>
</dbReference>
<reference evidence="8" key="1">
    <citation type="submission" date="2016-10" db="EMBL/GenBank/DDBJ databases">
        <authorList>
            <person name="Varghese N."/>
            <person name="Submissions S."/>
        </authorList>
    </citation>
    <scope>NUCLEOTIDE SEQUENCE [LARGE SCALE GENOMIC DNA]</scope>
    <source>
        <strain evidence="8">CGMCC 1.6199</strain>
    </source>
</reference>
<sequence length="294" mass="34521">MNEKKKDYLASLKTWGKEVEEKMEGVKLDGKDSEEWKKQLSDWKSLLNDLLEEKDEPTDEKIALVEEKSTKLFHLIKYLLENPRQSQGAILPGQHILPDLPYAYDTLEPYISERIMRLHHDRHHQSYVDGLNKAETELYTKQSDNKLIKHWMREQAFNGSGHFLHSLFWENMSPRGGGRPSGELMRQIEKDFGSFAAFKALFSNAAESVEGVGWAALVWELRSGRLAIQTIEKHQMFSLWDVIPLLVLDVWEHAYYLQYENKRVDYVKNWWNIVNWQSVSQRLKEAKKVNVPYV</sequence>
<dbReference type="PRINTS" id="PR01703">
    <property type="entry name" value="MNSODISMTASE"/>
</dbReference>
<dbReference type="PANTHER" id="PTHR11404:SF6">
    <property type="entry name" value="SUPEROXIDE DISMUTASE [MN], MITOCHONDRIAL"/>
    <property type="match status" value="1"/>
</dbReference>
<dbReference type="InterPro" id="IPR001189">
    <property type="entry name" value="Mn/Fe_SOD"/>
</dbReference>
<dbReference type="FunFam" id="3.55.40.20:FF:000004">
    <property type="entry name" value="Superoxide dismutase [Fe]"/>
    <property type="match status" value="1"/>
</dbReference>
<dbReference type="SUPFAM" id="SSF46609">
    <property type="entry name" value="Fe,Mn superoxide dismutase (SOD), N-terminal domain"/>
    <property type="match status" value="1"/>
</dbReference>
<dbReference type="Gene3D" id="3.55.40.20">
    <property type="entry name" value="Iron/manganese superoxide dismutase, C-terminal domain"/>
    <property type="match status" value="1"/>
</dbReference>
<evidence type="ECO:0000259" key="5">
    <source>
        <dbReference type="Pfam" id="PF00081"/>
    </source>
</evidence>
<evidence type="ECO:0000256" key="1">
    <source>
        <dbReference type="ARBA" id="ARBA00008714"/>
    </source>
</evidence>
<dbReference type="InterPro" id="IPR036324">
    <property type="entry name" value="Mn/Fe_SOD_N_sf"/>
</dbReference>
<dbReference type="EMBL" id="FNHF01000001">
    <property type="protein sequence ID" value="SDL64844.1"/>
    <property type="molecule type" value="Genomic_DNA"/>
</dbReference>
<dbReference type="AlphaFoldDB" id="A0A1G9LSU2"/>
<keyword evidence="4" id="KW-0560">Oxidoreductase</keyword>